<name>A0A1D8KG26_9CAUD</name>
<dbReference type="Proteomes" id="UP000240287">
    <property type="component" value="Genome"/>
</dbReference>
<accession>A0A1D8KG26</accession>
<reference evidence="3 4" key="1">
    <citation type="journal article" date="2016" name="Virology">
        <title>The genomic content and context of auxiliary metabolic genes in marine cyanomyoviruses.</title>
        <authorList>
            <person name="Crummett L.T."/>
            <person name="Puxty R.J."/>
            <person name="Weihe C."/>
            <person name="Marston M.F."/>
            <person name="Martiny J.B."/>
        </authorList>
    </citation>
    <scope>NUCLEOTIDE SEQUENCE [LARGE SCALE GENOMIC DNA]</scope>
    <source>
        <strain evidence="1">0309SB33</strain>
        <strain evidence="2">0310NB17</strain>
    </source>
</reference>
<proteinExistence type="predicted"/>
<organism evidence="2 3">
    <name type="scientific">Synechococcus phage S-CAM1</name>
    <dbReference type="NCBI Taxonomy" id="754037"/>
    <lineage>
        <taxon>Viruses</taxon>
        <taxon>Duplodnaviria</taxon>
        <taxon>Heunggongvirae</taxon>
        <taxon>Uroviricota</taxon>
        <taxon>Caudoviricetes</taxon>
        <taxon>Pantevenvirales</taxon>
        <taxon>Kyanoviridae</taxon>
        <taxon>Anaposvirus</taxon>
        <taxon>Anaposvirus socalone</taxon>
    </lineage>
</organism>
<dbReference type="Proteomes" id="UP000241610">
    <property type="component" value="Segment"/>
</dbReference>
<dbReference type="EMBL" id="KU686192">
    <property type="protein sequence ID" value="AOV57316.1"/>
    <property type="molecule type" value="Genomic_DNA"/>
</dbReference>
<evidence type="ECO:0000313" key="4">
    <source>
        <dbReference type="Proteomes" id="UP000241610"/>
    </source>
</evidence>
<dbReference type="EMBL" id="KU686193">
    <property type="protein sequence ID" value="AOV57566.1"/>
    <property type="molecule type" value="Genomic_DNA"/>
</dbReference>
<evidence type="ECO:0000313" key="2">
    <source>
        <dbReference type="EMBL" id="AOV57566.1"/>
    </source>
</evidence>
<evidence type="ECO:0000313" key="1">
    <source>
        <dbReference type="EMBL" id="AOV57316.1"/>
    </source>
</evidence>
<evidence type="ECO:0000313" key="3">
    <source>
        <dbReference type="Proteomes" id="UP000240287"/>
    </source>
</evidence>
<gene>
    <name evidence="2" type="ORF">N170310_061</name>
    <name evidence="1" type="ORF">N330309_061</name>
</gene>
<sequence length="54" mass="6797">MFECEEHLNKHLQRYDLNKKNSRVDIFPDHQHKFKKNYKKPKRQLFSTIEDFFV</sequence>
<protein>
    <submittedName>
        <fullName evidence="2">Uncharacterized protein</fullName>
    </submittedName>
</protein>